<dbReference type="KEGG" id="nia:A8C56_09615"/>
<accession>A0A1A9I1I9</accession>
<keyword evidence="4" id="KW-0732">Signal</keyword>
<dbReference type="Proteomes" id="UP000077667">
    <property type="component" value="Chromosome"/>
</dbReference>
<keyword evidence="2" id="KW-0378">Hydrolase</keyword>
<dbReference type="InterPro" id="IPR054491">
    <property type="entry name" value="MGH1-like_GH"/>
</dbReference>
<comment type="similarity">
    <text evidence="1">Belongs to the glycosyl hydrolase 63 family.</text>
</comment>
<gene>
    <name evidence="6" type="ORF">A8C56_09615</name>
</gene>
<dbReference type="STRING" id="1176587.A8C56_09615"/>
<evidence type="ECO:0000256" key="3">
    <source>
        <dbReference type="ARBA" id="ARBA00023295"/>
    </source>
</evidence>
<dbReference type="InterPro" id="IPR004888">
    <property type="entry name" value="Glycoside_hydrolase_63"/>
</dbReference>
<evidence type="ECO:0000259" key="5">
    <source>
        <dbReference type="Pfam" id="PF22422"/>
    </source>
</evidence>
<dbReference type="Pfam" id="PF22422">
    <property type="entry name" value="MGH1-like_GH"/>
    <property type="match status" value="1"/>
</dbReference>
<dbReference type="InterPro" id="IPR008928">
    <property type="entry name" value="6-hairpin_glycosidase_sf"/>
</dbReference>
<dbReference type="GO" id="GO:0004573">
    <property type="term" value="F:Glc3Man9GlcNAc2 oligosaccharide glucosidase activity"/>
    <property type="evidence" value="ECO:0007669"/>
    <property type="project" value="InterPro"/>
</dbReference>
<dbReference type="InterPro" id="IPR012341">
    <property type="entry name" value="6hp_glycosidase-like_sf"/>
</dbReference>
<evidence type="ECO:0000256" key="2">
    <source>
        <dbReference type="ARBA" id="ARBA00022801"/>
    </source>
</evidence>
<dbReference type="GO" id="GO:0009311">
    <property type="term" value="P:oligosaccharide metabolic process"/>
    <property type="evidence" value="ECO:0007669"/>
    <property type="project" value="InterPro"/>
</dbReference>
<evidence type="ECO:0000256" key="1">
    <source>
        <dbReference type="ARBA" id="ARBA00010833"/>
    </source>
</evidence>
<sequence>MMGFLLLWLISAALQAQDHKINTASARKQYDELQRSIAKGWNTWDTRSVLRHVLLPYGLGVDIHLATSDGKRVDQFFIGDREKGSAQMRPGAHSYDGYYTDITALWNGLKLRVESAAEGLNNVVIITPQAENARGGKVVVSVKNLWQRANTISTKNNTFTMQTLADTTLKLTGKVLGDFIENKNGEMIFSADQPVVITCGKALTAKQARQWVDAHYHYFVLSNKNKYGKSYEEYNAMQNVLGWDNIYDPTINKVITPVSRIWNVGWSNNPSLGGFVLFCWDTYFASLMLSTDNKALAYANAVEITRGITEQGFVPNFYTESNYKSRDRSQPPVGTFTAWNIYQKYKEKWFLELLYDDFLKWNRWWDQNRQTDGLLCWGSTPFEPVTYRWWEFDGVNETFGGALESGLDNSQMYEGVPFDKQRHQQKLNDVGLNSLYIMDCNLLARIADELGQRKDAEELRQRANAYTARLHRLWDNKTSFYYNYRTDTKAFSPRTSPTNFYPLLAGLPTNKQAEDMLQKHLLNPDEFWGEWVIPATPRNDPAFKENTYWRGRIWAPLNFLVYMGLRNYNTPVISDVRRQLAEKSKSLLLKSWTADRYVFENYNATTGQGDDVRNSDKFYHWGALLGFIGLIEQGYYN</sequence>
<keyword evidence="3" id="KW-0326">Glycosidase</keyword>
<name>A0A1A9I1I9_9BACT</name>
<proteinExistence type="inferred from homology"/>
<protein>
    <recommendedName>
        <fullName evidence="5">Mannosylglycerate hydrolase MGH1-like glycoside hydrolase domain-containing protein</fullName>
    </recommendedName>
</protein>
<keyword evidence="7" id="KW-1185">Reference proteome</keyword>
<dbReference type="AlphaFoldDB" id="A0A1A9I1I9"/>
<feature type="signal peptide" evidence="4">
    <location>
        <begin position="1"/>
        <end position="16"/>
    </location>
</feature>
<feature type="domain" description="Mannosylglycerate hydrolase MGH1-like glycoside hydrolase" evidence="5">
    <location>
        <begin position="279"/>
        <end position="620"/>
    </location>
</feature>
<dbReference type="EMBL" id="CP015772">
    <property type="protein sequence ID" value="ANH81205.1"/>
    <property type="molecule type" value="Genomic_DNA"/>
</dbReference>
<dbReference type="PANTHER" id="PTHR10412:SF11">
    <property type="entry name" value="MANNOSYL-OLIGOSACCHARIDE GLUCOSIDASE"/>
    <property type="match status" value="1"/>
</dbReference>
<evidence type="ECO:0000256" key="4">
    <source>
        <dbReference type="SAM" id="SignalP"/>
    </source>
</evidence>
<dbReference type="SUPFAM" id="SSF48208">
    <property type="entry name" value="Six-hairpin glycosidases"/>
    <property type="match status" value="1"/>
</dbReference>
<evidence type="ECO:0000313" key="6">
    <source>
        <dbReference type="EMBL" id="ANH81205.1"/>
    </source>
</evidence>
<reference evidence="6 7" key="1">
    <citation type="submission" date="2016-05" db="EMBL/GenBank/DDBJ databases">
        <title>Niabella ginsenosidivorans BS26 whole genome sequencing.</title>
        <authorList>
            <person name="Im W.T."/>
            <person name="Siddiqi M.Z."/>
        </authorList>
    </citation>
    <scope>NUCLEOTIDE SEQUENCE [LARGE SCALE GENOMIC DNA]</scope>
    <source>
        <strain evidence="6 7">BS26</strain>
    </source>
</reference>
<dbReference type="PANTHER" id="PTHR10412">
    <property type="entry name" value="MANNOSYL-OLIGOSACCHARIDE GLUCOSIDASE"/>
    <property type="match status" value="1"/>
</dbReference>
<dbReference type="GO" id="GO:0006487">
    <property type="term" value="P:protein N-linked glycosylation"/>
    <property type="evidence" value="ECO:0007669"/>
    <property type="project" value="TreeGrafter"/>
</dbReference>
<organism evidence="6 7">
    <name type="scientific">Niabella ginsenosidivorans</name>
    <dbReference type="NCBI Taxonomy" id="1176587"/>
    <lineage>
        <taxon>Bacteria</taxon>
        <taxon>Pseudomonadati</taxon>
        <taxon>Bacteroidota</taxon>
        <taxon>Chitinophagia</taxon>
        <taxon>Chitinophagales</taxon>
        <taxon>Chitinophagaceae</taxon>
        <taxon>Niabella</taxon>
    </lineage>
</organism>
<feature type="chain" id="PRO_5008389716" description="Mannosylglycerate hydrolase MGH1-like glycoside hydrolase domain-containing protein" evidence="4">
    <location>
        <begin position="17"/>
        <end position="637"/>
    </location>
</feature>
<evidence type="ECO:0000313" key="7">
    <source>
        <dbReference type="Proteomes" id="UP000077667"/>
    </source>
</evidence>
<dbReference type="Gene3D" id="1.50.10.10">
    <property type="match status" value="1"/>
</dbReference>